<comment type="catalytic activity">
    <reaction evidence="2">
        <text>oxidized coenzyme F420-(gamma-L-Glu)(n) + a quinol + H(+) = reduced coenzyme F420-(gamma-L-Glu)(n) + a quinone</text>
        <dbReference type="Rhea" id="RHEA:39663"/>
        <dbReference type="Rhea" id="RHEA-COMP:12939"/>
        <dbReference type="Rhea" id="RHEA-COMP:14378"/>
        <dbReference type="ChEBI" id="CHEBI:15378"/>
        <dbReference type="ChEBI" id="CHEBI:24646"/>
        <dbReference type="ChEBI" id="CHEBI:132124"/>
        <dbReference type="ChEBI" id="CHEBI:133980"/>
        <dbReference type="ChEBI" id="CHEBI:139511"/>
    </reaction>
</comment>
<comment type="similarity">
    <text evidence="1">Belongs to the F420H(2)-dependent quinone reductase family.</text>
</comment>
<evidence type="ECO:0000313" key="4">
    <source>
        <dbReference type="Proteomes" id="UP000546642"/>
    </source>
</evidence>
<dbReference type="GO" id="GO:0070967">
    <property type="term" value="F:coenzyme F420 binding"/>
    <property type="evidence" value="ECO:0007669"/>
    <property type="project" value="TreeGrafter"/>
</dbReference>
<dbReference type="EMBL" id="JACHDS010000001">
    <property type="protein sequence ID" value="MBB6172023.1"/>
    <property type="molecule type" value="Genomic_DNA"/>
</dbReference>
<evidence type="ECO:0000313" key="3">
    <source>
        <dbReference type="EMBL" id="MBB6172023.1"/>
    </source>
</evidence>
<keyword evidence="4" id="KW-1185">Reference proteome</keyword>
<sequence>MVLFGREHVERYQASDGEEGHDWLKGTTVLLLTTTGRRTGKSRTTPLIYRTDGPDFVVVASNGGAPDSPSWYKNLTTHPEVGVQVKGDRFTARARTASEAEKERLWPRMAAVWPDYDEYQAKTDRPIPVVILQRTA</sequence>
<dbReference type="Gene3D" id="2.30.110.10">
    <property type="entry name" value="Electron Transport, Fmn-binding Protein, Chain A"/>
    <property type="match status" value="1"/>
</dbReference>
<dbReference type="GO" id="GO:0016491">
    <property type="term" value="F:oxidoreductase activity"/>
    <property type="evidence" value="ECO:0007669"/>
    <property type="project" value="InterPro"/>
</dbReference>
<dbReference type="NCBIfam" id="TIGR00026">
    <property type="entry name" value="hi_GC_TIGR00026"/>
    <property type="match status" value="1"/>
</dbReference>
<comment type="caution">
    <text evidence="3">The sequence shown here is derived from an EMBL/GenBank/DDBJ whole genome shotgun (WGS) entry which is preliminary data.</text>
</comment>
<dbReference type="InterPro" id="IPR012349">
    <property type="entry name" value="Split_barrel_FMN-bd"/>
</dbReference>
<dbReference type="PANTHER" id="PTHR39428:SF3">
    <property type="entry name" value="DEAZAFLAVIN-DEPENDENT NITROREDUCTASE"/>
    <property type="match status" value="1"/>
</dbReference>
<accession>A0A7X0D5A0</accession>
<dbReference type="SUPFAM" id="SSF50475">
    <property type="entry name" value="FMN-binding split barrel"/>
    <property type="match status" value="1"/>
</dbReference>
<dbReference type="AlphaFoldDB" id="A0A7X0D5A0"/>
<protein>
    <submittedName>
        <fullName evidence="3">Deazaflavin-dependent oxidoreductase (Nitroreductase family)</fullName>
    </submittedName>
</protein>
<dbReference type="PANTHER" id="PTHR39428">
    <property type="entry name" value="F420H(2)-DEPENDENT QUINONE REDUCTASE RV1261C"/>
    <property type="match status" value="1"/>
</dbReference>
<dbReference type="Pfam" id="PF04075">
    <property type="entry name" value="F420H2_quin_red"/>
    <property type="match status" value="1"/>
</dbReference>
<gene>
    <name evidence="3" type="ORF">HNR23_002083</name>
</gene>
<dbReference type="Proteomes" id="UP000546642">
    <property type="component" value="Unassembled WGS sequence"/>
</dbReference>
<evidence type="ECO:0000256" key="2">
    <source>
        <dbReference type="ARBA" id="ARBA00049106"/>
    </source>
</evidence>
<evidence type="ECO:0000256" key="1">
    <source>
        <dbReference type="ARBA" id="ARBA00008710"/>
    </source>
</evidence>
<organism evidence="3 4">
    <name type="scientific">Nocardiopsis mwathae</name>
    <dbReference type="NCBI Taxonomy" id="1472723"/>
    <lineage>
        <taxon>Bacteria</taxon>
        <taxon>Bacillati</taxon>
        <taxon>Actinomycetota</taxon>
        <taxon>Actinomycetes</taxon>
        <taxon>Streptosporangiales</taxon>
        <taxon>Nocardiopsidaceae</taxon>
        <taxon>Nocardiopsis</taxon>
    </lineage>
</organism>
<dbReference type="GO" id="GO:0005886">
    <property type="term" value="C:plasma membrane"/>
    <property type="evidence" value="ECO:0007669"/>
    <property type="project" value="TreeGrafter"/>
</dbReference>
<dbReference type="InterPro" id="IPR004378">
    <property type="entry name" value="F420H2_quin_Rdtase"/>
</dbReference>
<name>A0A7X0D5A0_9ACTN</name>
<reference evidence="3 4" key="1">
    <citation type="submission" date="2020-08" db="EMBL/GenBank/DDBJ databases">
        <title>Sequencing the genomes of 1000 actinobacteria strains.</title>
        <authorList>
            <person name="Klenk H.-P."/>
        </authorList>
    </citation>
    <scope>NUCLEOTIDE SEQUENCE [LARGE SCALE GENOMIC DNA]</scope>
    <source>
        <strain evidence="3 4">DSM 46659</strain>
    </source>
</reference>
<proteinExistence type="inferred from homology"/>